<name>X1AR75_9ZZZZ</name>
<reference evidence="1" key="1">
    <citation type="journal article" date="2014" name="Front. Microbiol.">
        <title>High frequency of phylogenetically diverse reductive dehalogenase-homologous genes in deep subseafloor sedimentary metagenomes.</title>
        <authorList>
            <person name="Kawai M."/>
            <person name="Futagami T."/>
            <person name="Toyoda A."/>
            <person name="Takaki Y."/>
            <person name="Nishi S."/>
            <person name="Hori S."/>
            <person name="Arai W."/>
            <person name="Tsubouchi T."/>
            <person name="Morono Y."/>
            <person name="Uchiyama I."/>
            <person name="Ito T."/>
            <person name="Fujiyama A."/>
            <person name="Inagaki F."/>
            <person name="Takami H."/>
        </authorList>
    </citation>
    <scope>NUCLEOTIDE SEQUENCE</scope>
    <source>
        <strain evidence="1">Expedition CK06-06</strain>
    </source>
</reference>
<gene>
    <name evidence="1" type="ORF">S01H4_07523</name>
</gene>
<sequence length="87" mass="10130">MGENEFFDMEFYRNDNLPKLLKEEAKKQNIKLIKGIIAVKTIISSNPQYEFIMLGNKLENFKNLFHKLAKEDGIDLDKALTHLSTIE</sequence>
<organism evidence="1">
    <name type="scientific">marine sediment metagenome</name>
    <dbReference type="NCBI Taxonomy" id="412755"/>
    <lineage>
        <taxon>unclassified sequences</taxon>
        <taxon>metagenomes</taxon>
        <taxon>ecological metagenomes</taxon>
    </lineage>
</organism>
<accession>X1AR75</accession>
<dbReference type="EMBL" id="BART01002470">
    <property type="protein sequence ID" value="GAG62371.1"/>
    <property type="molecule type" value="Genomic_DNA"/>
</dbReference>
<protein>
    <submittedName>
        <fullName evidence="1">Uncharacterized protein</fullName>
    </submittedName>
</protein>
<comment type="caution">
    <text evidence="1">The sequence shown here is derived from an EMBL/GenBank/DDBJ whole genome shotgun (WGS) entry which is preliminary data.</text>
</comment>
<evidence type="ECO:0000313" key="1">
    <source>
        <dbReference type="EMBL" id="GAG62371.1"/>
    </source>
</evidence>
<proteinExistence type="predicted"/>
<dbReference type="AlphaFoldDB" id="X1AR75"/>